<name>A0A871RLD4_DEKBR</name>
<feature type="compositionally biased region" description="Polar residues" evidence="9">
    <location>
        <begin position="227"/>
        <end position="255"/>
    </location>
</feature>
<reference evidence="12" key="2">
    <citation type="journal article" name="BMC Genomics">
        <title>New genome assemblies reveal patterns of domestication and adaptation across Brettanomyces (Dekkera) species.</title>
        <authorList>
            <person name="Roach M.J."/>
            <person name="Borneman A.R."/>
        </authorList>
    </citation>
    <scope>NUCLEOTIDE SEQUENCE</scope>
    <source>
        <strain evidence="12">UCD 2041</strain>
    </source>
</reference>
<dbReference type="KEGG" id="bbrx:BRETT_003282"/>
<evidence type="ECO:0000259" key="10">
    <source>
        <dbReference type="Pfam" id="PF05916"/>
    </source>
</evidence>
<evidence type="ECO:0000256" key="9">
    <source>
        <dbReference type="SAM" id="MobiDB-lite"/>
    </source>
</evidence>
<evidence type="ECO:0000256" key="2">
    <source>
        <dbReference type="ARBA" id="ARBA00010565"/>
    </source>
</evidence>
<evidence type="ECO:0000256" key="8">
    <source>
        <dbReference type="ARBA" id="ARBA00023242"/>
    </source>
</evidence>
<dbReference type="InterPro" id="IPR021151">
    <property type="entry name" value="GINS_A"/>
</dbReference>
<keyword evidence="8" id="KW-0539">Nucleus</keyword>
<gene>
    <name evidence="12" type="ORF">BRETT_003282</name>
</gene>
<evidence type="ECO:0000256" key="6">
    <source>
        <dbReference type="ARBA" id="ARBA00022705"/>
    </source>
</evidence>
<accession>A0A871RLD4</accession>
<dbReference type="PANTHER" id="PTHR12772">
    <property type="entry name" value="DNA REPLICATION COMPLEX GINS PROTEIN PSF2"/>
    <property type="match status" value="1"/>
</dbReference>
<comment type="similarity">
    <text evidence="2">Belongs to the GINS2/PSF2 family.</text>
</comment>
<comment type="subunit">
    <text evidence="3">Component of the GINS complex which is a heterotetramer of SLD5, PSF1, PSF2 and PSF3.</text>
</comment>
<evidence type="ECO:0000256" key="7">
    <source>
        <dbReference type="ARBA" id="ARBA00022829"/>
    </source>
</evidence>
<evidence type="ECO:0000256" key="1">
    <source>
        <dbReference type="ARBA" id="ARBA00004123"/>
    </source>
</evidence>
<reference evidence="12" key="1">
    <citation type="submission" date="2020-10" db="EMBL/GenBank/DDBJ databases">
        <authorList>
            <person name="Palmer J.M."/>
        </authorList>
    </citation>
    <scope>NUCLEOTIDE SEQUENCE</scope>
    <source>
        <strain evidence="12">UCD 2041</strain>
    </source>
</reference>
<dbReference type="RefSeq" id="XP_041139584.1">
    <property type="nucleotide sequence ID" value="XM_041281793.1"/>
</dbReference>
<dbReference type="CDD" id="cd21694">
    <property type="entry name" value="GINS_B_Psf2"/>
    <property type="match status" value="1"/>
</dbReference>
<feature type="compositionally biased region" description="Acidic residues" evidence="9">
    <location>
        <begin position="261"/>
        <end position="272"/>
    </location>
</feature>
<dbReference type="Gene3D" id="1.20.58.1020">
    <property type="match status" value="1"/>
</dbReference>
<dbReference type="FunFam" id="3.40.5.50:FF:000001">
    <property type="entry name" value="DNA replication complex GINS protein PSF2"/>
    <property type="match status" value="1"/>
</dbReference>
<feature type="domain" description="GINS subunit" evidence="10">
    <location>
        <begin position="75"/>
        <end position="175"/>
    </location>
</feature>
<evidence type="ECO:0000313" key="12">
    <source>
        <dbReference type="EMBL" id="QOU23091.1"/>
    </source>
</evidence>
<dbReference type="EMBL" id="CP063137">
    <property type="protein sequence ID" value="QOU23091.1"/>
    <property type="molecule type" value="Genomic_DNA"/>
</dbReference>
<dbReference type="GO" id="GO:0000811">
    <property type="term" value="C:GINS complex"/>
    <property type="evidence" value="ECO:0007669"/>
    <property type="project" value="TreeGrafter"/>
</dbReference>
<dbReference type="OrthoDB" id="1938138at2759"/>
<dbReference type="GO" id="GO:0006260">
    <property type="term" value="P:DNA replication"/>
    <property type="evidence" value="ECO:0007669"/>
    <property type="project" value="UniProtKB-KW"/>
</dbReference>
<sequence length="278" mass="31992">MTSFKFLSFGFTTNEISFLAEQETITILPRYTMNGTRLIGAKMQNLRAMQRQDVPIWLALILKSQDKCNVVIPDWLTVNYLKQRYDEEVKEPNKFSELPWHWLPISKILLDKCSDDFLDHLYEIRSVLQDLREVRQLKARKGIKELNDVYLQLDGLSLMEINEIRPFIIESMNKLRLLSQSVRTDQLAGVGEDETQQSVQGKGNAIDSEISYDDSQIDRTTNEDSNSKPSSSRFDRTTTAGNESGIYSSANTTRIGATDDRMDDTDESEDSDIEYRIH</sequence>
<evidence type="ECO:0000256" key="4">
    <source>
        <dbReference type="ARBA" id="ARBA00013969"/>
    </source>
</evidence>
<dbReference type="FunFam" id="1.20.58.1020:FF:000001">
    <property type="entry name" value="DNA replication complex GINS protein PSF2"/>
    <property type="match status" value="1"/>
</dbReference>
<dbReference type="Pfam" id="PF25005">
    <property type="entry name" value="PSF2_N"/>
    <property type="match status" value="1"/>
</dbReference>
<organism evidence="12 13">
    <name type="scientific">Dekkera bruxellensis</name>
    <name type="common">Brettanomyces custersii</name>
    <dbReference type="NCBI Taxonomy" id="5007"/>
    <lineage>
        <taxon>Eukaryota</taxon>
        <taxon>Fungi</taxon>
        <taxon>Dikarya</taxon>
        <taxon>Ascomycota</taxon>
        <taxon>Saccharomycotina</taxon>
        <taxon>Pichiomycetes</taxon>
        <taxon>Pichiales</taxon>
        <taxon>Pichiaceae</taxon>
        <taxon>Brettanomyces</taxon>
    </lineage>
</organism>
<dbReference type="Proteomes" id="UP000663131">
    <property type="component" value="Chromosome 9"/>
</dbReference>
<dbReference type="Gene3D" id="3.40.5.50">
    <property type="match status" value="1"/>
</dbReference>
<feature type="compositionally biased region" description="Basic and acidic residues" evidence="9">
    <location>
        <begin position="216"/>
        <end position="226"/>
    </location>
</feature>
<dbReference type="InterPro" id="IPR056784">
    <property type="entry name" value="PSF2_N"/>
</dbReference>
<keyword evidence="6" id="KW-0235">DNA replication</keyword>
<dbReference type="GO" id="GO:0007059">
    <property type="term" value="P:chromosome segregation"/>
    <property type="evidence" value="ECO:0007669"/>
    <property type="project" value="UniProtKB-KW"/>
</dbReference>
<dbReference type="AlphaFoldDB" id="A0A871RLD4"/>
<dbReference type="InterPro" id="IPR007257">
    <property type="entry name" value="GINS_Psf2"/>
</dbReference>
<protein>
    <recommendedName>
        <fullName evidence="5">DNA replication complex GINS protein PSF2</fullName>
    </recommendedName>
    <alternativeName>
        <fullName evidence="4">DNA replication complex GINS protein psf2</fullName>
    </alternativeName>
</protein>
<evidence type="ECO:0000259" key="11">
    <source>
        <dbReference type="Pfam" id="PF25005"/>
    </source>
</evidence>
<dbReference type="GeneID" id="64575206"/>
<comment type="subcellular location">
    <subcellularLocation>
        <location evidence="1">Nucleus</location>
    </subcellularLocation>
</comment>
<dbReference type="PANTHER" id="PTHR12772:SF0">
    <property type="entry name" value="DNA REPLICATION COMPLEX GINS PROTEIN PSF2"/>
    <property type="match status" value="1"/>
</dbReference>
<dbReference type="CDD" id="cd11712">
    <property type="entry name" value="GINS_A_psf2"/>
    <property type="match status" value="1"/>
</dbReference>
<evidence type="ECO:0000256" key="5">
    <source>
        <dbReference type="ARBA" id="ARBA00015139"/>
    </source>
</evidence>
<dbReference type="InterPro" id="IPR036224">
    <property type="entry name" value="GINS_bundle-like_dom_sf"/>
</dbReference>
<proteinExistence type="inferred from homology"/>
<evidence type="ECO:0000313" key="13">
    <source>
        <dbReference type="Proteomes" id="UP000663131"/>
    </source>
</evidence>
<dbReference type="SUPFAM" id="SSF160059">
    <property type="entry name" value="PriA/YqbF domain"/>
    <property type="match status" value="1"/>
</dbReference>
<dbReference type="Pfam" id="PF05916">
    <property type="entry name" value="Sld5"/>
    <property type="match status" value="1"/>
</dbReference>
<feature type="region of interest" description="Disordered" evidence="9">
    <location>
        <begin position="188"/>
        <end position="278"/>
    </location>
</feature>
<dbReference type="GO" id="GO:0000727">
    <property type="term" value="P:double-strand break repair via break-induced replication"/>
    <property type="evidence" value="ECO:0007669"/>
    <property type="project" value="TreeGrafter"/>
</dbReference>
<evidence type="ECO:0000256" key="3">
    <source>
        <dbReference type="ARBA" id="ARBA00011352"/>
    </source>
</evidence>
<feature type="domain" description="DNA replication complex GINS protein PSF2 N-terminal" evidence="11">
    <location>
        <begin position="12"/>
        <end position="71"/>
    </location>
</feature>
<keyword evidence="7" id="KW-0159">Chromosome partition</keyword>
<dbReference type="SUPFAM" id="SSF158573">
    <property type="entry name" value="GINS helical bundle-like"/>
    <property type="match status" value="1"/>
</dbReference>